<dbReference type="SUPFAM" id="SSF54427">
    <property type="entry name" value="NTF2-like"/>
    <property type="match status" value="1"/>
</dbReference>
<evidence type="ECO:0000313" key="2">
    <source>
        <dbReference type="Proteomes" id="UP001362999"/>
    </source>
</evidence>
<accession>A0AAW0CX19</accession>
<gene>
    <name evidence="1" type="ORF">R3P38DRAFT_3390257</name>
</gene>
<keyword evidence="2" id="KW-1185">Reference proteome</keyword>
<sequence>MPKFTLTQEHIASLFTGFSSGDVSGVDPELKWTIGSETKDSVRLTGVYNLATWSKEVRGPLVSRLQGGVVTPTVQCVDIVGNKAIVELVGTATQLNGKPYNNRYIWILIFSEDTGKVVEIREYLDTALCQEVMQNNSPAA</sequence>
<dbReference type="Proteomes" id="UP001362999">
    <property type="component" value="Unassembled WGS sequence"/>
</dbReference>
<reference evidence="1 2" key="1">
    <citation type="journal article" date="2024" name="J Genomics">
        <title>Draft genome sequencing and assembly of Favolaschia claudopus CIRM-BRFM 2984 isolated from oak limbs.</title>
        <authorList>
            <person name="Navarro D."/>
            <person name="Drula E."/>
            <person name="Chaduli D."/>
            <person name="Cazenave R."/>
            <person name="Ahrendt S."/>
            <person name="Wang J."/>
            <person name="Lipzen A."/>
            <person name="Daum C."/>
            <person name="Barry K."/>
            <person name="Grigoriev I.V."/>
            <person name="Favel A."/>
            <person name="Rosso M.N."/>
            <person name="Martin F."/>
        </authorList>
    </citation>
    <scope>NUCLEOTIDE SEQUENCE [LARGE SCALE GENOMIC DNA]</scope>
    <source>
        <strain evidence="1 2">CIRM-BRFM 2984</strain>
    </source>
</reference>
<organism evidence="1 2">
    <name type="scientific">Favolaschia claudopus</name>
    <dbReference type="NCBI Taxonomy" id="2862362"/>
    <lineage>
        <taxon>Eukaryota</taxon>
        <taxon>Fungi</taxon>
        <taxon>Dikarya</taxon>
        <taxon>Basidiomycota</taxon>
        <taxon>Agaricomycotina</taxon>
        <taxon>Agaricomycetes</taxon>
        <taxon>Agaricomycetidae</taxon>
        <taxon>Agaricales</taxon>
        <taxon>Marasmiineae</taxon>
        <taxon>Mycenaceae</taxon>
        <taxon>Favolaschia</taxon>
    </lineage>
</organism>
<dbReference type="GO" id="GO:0016853">
    <property type="term" value="F:isomerase activity"/>
    <property type="evidence" value="ECO:0007669"/>
    <property type="project" value="UniProtKB-KW"/>
</dbReference>
<dbReference type="InterPro" id="IPR032710">
    <property type="entry name" value="NTF2-like_dom_sf"/>
</dbReference>
<dbReference type="AlphaFoldDB" id="A0AAW0CX19"/>
<keyword evidence="1" id="KW-0413">Isomerase</keyword>
<evidence type="ECO:0000313" key="1">
    <source>
        <dbReference type="EMBL" id="KAK7042793.1"/>
    </source>
</evidence>
<name>A0AAW0CX19_9AGAR</name>
<protein>
    <submittedName>
        <fullName evidence="1">Ketosteroid isomerase</fullName>
    </submittedName>
</protein>
<dbReference type="EMBL" id="JAWWNJ010000013">
    <property type="protein sequence ID" value="KAK7042793.1"/>
    <property type="molecule type" value="Genomic_DNA"/>
</dbReference>
<proteinExistence type="predicted"/>
<comment type="caution">
    <text evidence="1">The sequence shown here is derived from an EMBL/GenBank/DDBJ whole genome shotgun (WGS) entry which is preliminary data.</text>
</comment>
<dbReference type="Gene3D" id="3.10.450.50">
    <property type="match status" value="1"/>
</dbReference>